<dbReference type="InterPro" id="IPR000215">
    <property type="entry name" value="Serpin_fam"/>
</dbReference>
<dbReference type="EMBL" id="LT934122">
    <property type="protein sequence ID" value="VAI53419.1"/>
    <property type="molecule type" value="Genomic_DNA"/>
</dbReference>
<feature type="chain" id="PRO_5040173945" description="Serpin domain-containing protein" evidence="3">
    <location>
        <begin position="24"/>
        <end position="425"/>
    </location>
</feature>
<dbReference type="Gramene" id="TRITD6Bv1G012710.5">
    <property type="protein sequence ID" value="TRITD6Bv1G012710.5"/>
    <property type="gene ID" value="TRITD6Bv1G012710"/>
</dbReference>
<gene>
    <name evidence="5" type="ORF">TRITD_6Bv1G012710</name>
</gene>
<comment type="similarity">
    <text evidence="1 2">Belongs to the serpin family.</text>
</comment>
<dbReference type="Gene3D" id="3.30.497.10">
    <property type="entry name" value="Antithrombin, subunit I, domain 2"/>
    <property type="match status" value="1"/>
</dbReference>
<dbReference type="GO" id="GO:0005615">
    <property type="term" value="C:extracellular space"/>
    <property type="evidence" value="ECO:0007669"/>
    <property type="project" value="InterPro"/>
</dbReference>
<dbReference type="Proteomes" id="UP000324705">
    <property type="component" value="Chromosome 6B"/>
</dbReference>
<protein>
    <recommendedName>
        <fullName evidence="4">Serpin domain-containing protein</fullName>
    </recommendedName>
</protein>
<proteinExistence type="inferred from homology"/>
<dbReference type="PROSITE" id="PS00284">
    <property type="entry name" value="SERPIN"/>
    <property type="match status" value="1"/>
</dbReference>
<feature type="domain" description="Serpin" evidence="4">
    <location>
        <begin position="53"/>
        <end position="422"/>
    </location>
</feature>
<dbReference type="AlphaFoldDB" id="A0A9R1B6L7"/>
<evidence type="ECO:0000313" key="5">
    <source>
        <dbReference type="EMBL" id="VAI53419.1"/>
    </source>
</evidence>
<dbReference type="PANTHER" id="PTHR11461:SF300">
    <property type="entry name" value="SERPIN DOMAIN-CONTAINING PROTEIN"/>
    <property type="match status" value="1"/>
</dbReference>
<dbReference type="GO" id="GO:0004867">
    <property type="term" value="F:serine-type endopeptidase inhibitor activity"/>
    <property type="evidence" value="ECO:0007669"/>
    <property type="project" value="InterPro"/>
</dbReference>
<dbReference type="InterPro" id="IPR023795">
    <property type="entry name" value="Serpin_CS"/>
</dbReference>
<organism evidence="5 6">
    <name type="scientific">Triticum turgidum subsp. durum</name>
    <name type="common">Durum wheat</name>
    <name type="synonym">Triticum durum</name>
    <dbReference type="NCBI Taxonomy" id="4567"/>
    <lineage>
        <taxon>Eukaryota</taxon>
        <taxon>Viridiplantae</taxon>
        <taxon>Streptophyta</taxon>
        <taxon>Embryophyta</taxon>
        <taxon>Tracheophyta</taxon>
        <taxon>Spermatophyta</taxon>
        <taxon>Magnoliopsida</taxon>
        <taxon>Liliopsida</taxon>
        <taxon>Poales</taxon>
        <taxon>Poaceae</taxon>
        <taxon>BOP clade</taxon>
        <taxon>Pooideae</taxon>
        <taxon>Triticodae</taxon>
        <taxon>Triticeae</taxon>
        <taxon>Triticinae</taxon>
        <taxon>Triticum</taxon>
    </lineage>
</organism>
<evidence type="ECO:0000313" key="6">
    <source>
        <dbReference type="Proteomes" id="UP000324705"/>
    </source>
</evidence>
<sequence length="425" mass="45324">MSRFGKAVLLCLALFAAWHLCSTLFADAPPRPGGHSTEEKAVVSDAAGNASGLSLAREAGVRAADGAGSNFVISPLSIHAALALVAAGARGVTQRELLGLLGSASLDELHSAPAIKLVGRLNGLTQTSFACGVWVDRRRELRPEFMATGASRYGATAESVDFVLGAEQARRRVNTFVANATKQLILDVLPPGSVHSSTVVVLANALYFKGAWRRPFDVFTAPFHIPGGTTVRVPSMTTGRSQYIALYPGFRALKLPYRTDGDRQAAAFYMLILLPDSGILSLTDLYDKAVSMPEFIRKHTPEEEVPVGQFMVPKFKFTSEFDASLDMQKLGVTRAFAGGDFSGMVSGGDGRLSIGGVLHKATIEVDEQGTMAAAATAIVMYGSALRREPPHLVDFVADRPFLFAVVEERTGTTLFLGHVVNPLAN</sequence>
<evidence type="ECO:0000256" key="2">
    <source>
        <dbReference type="RuleBase" id="RU000411"/>
    </source>
</evidence>
<accession>A0A9R1B6L7</accession>
<dbReference type="SUPFAM" id="SSF56574">
    <property type="entry name" value="Serpins"/>
    <property type="match status" value="1"/>
</dbReference>
<reference evidence="5 6" key="1">
    <citation type="submission" date="2017-09" db="EMBL/GenBank/DDBJ databases">
        <authorList>
            <consortium name="International Durum Wheat Genome Sequencing Consortium (IDWGSC)"/>
            <person name="Milanesi L."/>
        </authorList>
    </citation>
    <scope>NUCLEOTIDE SEQUENCE [LARGE SCALE GENOMIC DNA]</scope>
    <source>
        <strain evidence="6">cv. Svevo</strain>
    </source>
</reference>
<keyword evidence="3" id="KW-0732">Signal</keyword>
<evidence type="ECO:0000256" key="1">
    <source>
        <dbReference type="ARBA" id="ARBA00009500"/>
    </source>
</evidence>
<dbReference type="Pfam" id="PF00079">
    <property type="entry name" value="Serpin"/>
    <property type="match status" value="1"/>
</dbReference>
<dbReference type="InterPro" id="IPR036186">
    <property type="entry name" value="Serpin_sf"/>
</dbReference>
<feature type="signal peptide" evidence="3">
    <location>
        <begin position="1"/>
        <end position="23"/>
    </location>
</feature>
<dbReference type="FunFam" id="2.10.310.10:FF:000001">
    <property type="entry name" value="Serpin family A member 1"/>
    <property type="match status" value="1"/>
</dbReference>
<dbReference type="Gene3D" id="2.30.39.10">
    <property type="entry name" value="Alpha-1-antitrypsin, domain 1"/>
    <property type="match status" value="1"/>
</dbReference>
<evidence type="ECO:0000259" key="4">
    <source>
        <dbReference type="SMART" id="SM00093"/>
    </source>
</evidence>
<dbReference type="SMART" id="SM00093">
    <property type="entry name" value="SERPIN"/>
    <property type="match status" value="1"/>
</dbReference>
<name>A0A9R1B6L7_TRITD</name>
<dbReference type="InterPro" id="IPR042178">
    <property type="entry name" value="Serpin_sf_1"/>
</dbReference>
<keyword evidence="6" id="KW-1185">Reference proteome</keyword>
<dbReference type="PANTHER" id="PTHR11461">
    <property type="entry name" value="SERINE PROTEASE INHIBITOR, SERPIN"/>
    <property type="match status" value="1"/>
</dbReference>
<dbReference type="InterPro" id="IPR023796">
    <property type="entry name" value="Serpin_dom"/>
</dbReference>
<dbReference type="InterPro" id="IPR042185">
    <property type="entry name" value="Serpin_sf_2"/>
</dbReference>
<evidence type="ECO:0000256" key="3">
    <source>
        <dbReference type="SAM" id="SignalP"/>
    </source>
</evidence>